<evidence type="ECO:0000256" key="2">
    <source>
        <dbReference type="ARBA" id="ARBA00022692"/>
    </source>
</evidence>
<feature type="region of interest" description="Disordered" evidence="5">
    <location>
        <begin position="1"/>
        <end position="22"/>
    </location>
</feature>
<sequence>MTDLRRQMEEEDSVTSGQSVMDIPLDDANPVKFDVPDQSKRQEDDFLVAATLINDAKYARNMNFRRSCVRSYIFYSRWHQRGLLYLALALNLALCIFEKPAVPGFELPFWATSLLELVCLVIFLIRIIHTAYFDEMEKFWRDTKHIVLIVILVLTIIDMFSYSMWITFAPVGAVRWSRSLRPFLIVNFPEGRQVRQAFRNIRRALPEVFNIFVLFSLTLCLFSLLALKLYAHRHLHFPDGTPYFTNYIESIWQLYVLVTTANNPDVMMPAYDFSNWEALFFIIVLLVLLYIFMSIVLAAIYNSYRDNLKNEVKDVVYGKRQRLKRAFEILKVTQNGQFVITKVQWMKLMTYVLPKRSVQQHELLLKVLDTDKDGTIKMNQFLKVADLLQLPLTEVKDRMSFMETHCPTMYNSYISNVIKVAVRHRFFRWFFDALIFVNAWIIGFDIDEADWFFLSIFMFEILLKLYVFGVKKFFRLFWNIFDFFVIIGALCFTIYDFIESEEQNNSYILDLFLVMRVLRLFKTFANIKRFRLVIMTIVNIAPSMTTYGMIMLIFYYTFAIIGMEIFHGLIRFHSYNETYTEQNNLSFCGNIKLKNSDFYYEHYCSNNFNHIFKSMVILVELTVVNQWHILSSGFVLVTNKFARLYFLAFHICCVVIILNIFIAFVIEAFILEYTLSKQRKRETDIEVTIKELGYKTGVYQPSKKKKPSKSSDKESFADKEEEGAASENTDSGSDTNSIEDVSLQKGFRFHLKKHGRKSMRIILQQMFEEEINESTSRKITLDSVM</sequence>
<dbReference type="SUPFAM" id="SSF47473">
    <property type="entry name" value="EF-hand"/>
    <property type="match status" value="1"/>
</dbReference>
<dbReference type="GO" id="GO:0005509">
    <property type="term" value="F:calcium ion binding"/>
    <property type="evidence" value="ECO:0007669"/>
    <property type="project" value="InterPro"/>
</dbReference>
<evidence type="ECO:0000259" key="7">
    <source>
        <dbReference type="PROSITE" id="PS50222"/>
    </source>
</evidence>
<proteinExistence type="predicted"/>
<feature type="transmembrane region" description="Helical" evidence="6">
    <location>
        <begin position="278"/>
        <end position="301"/>
    </location>
</feature>
<dbReference type="PANTHER" id="PTHR46726:SF1">
    <property type="entry name" value="TWO-PORE CALCIUM CHANNEL 3"/>
    <property type="match status" value="1"/>
</dbReference>
<evidence type="ECO:0000256" key="6">
    <source>
        <dbReference type="SAM" id="Phobius"/>
    </source>
</evidence>
<accession>A0AA36AS15</accession>
<feature type="transmembrane region" description="Helical" evidence="6">
    <location>
        <begin position="208"/>
        <end position="231"/>
    </location>
</feature>
<feature type="compositionally biased region" description="Basic and acidic residues" evidence="5">
    <location>
        <begin position="709"/>
        <end position="718"/>
    </location>
</feature>
<keyword evidence="9" id="KW-1185">Reference proteome</keyword>
<dbReference type="AlphaFoldDB" id="A0AA36AS15"/>
<evidence type="ECO:0000256" key="5">
    <source>
        <dbReference type="SAM" id="MobiDB-lite"/>
    </source>
</evidence>
<feature type="domain" description="EF-hand" evidence="7">
    <location>
        <begin position="356"/>
        <end position="391"/>
    </location>
</feature>
<keyword evidence="3 6" id="KW-1133">Transmembrane helix</keyword>
<dbReference type="SUPFAM" id="SSF81324">
    <property type="entry name" value="Voltage-gated potassium channels"/>
    <property type="match status" value="2"/>
</dbReference>
<feature type="transmembrane region" description="Helical" evidence="6">
    <location>
        <begin position="449"/>
        <end position="469"/>
    </location>
</feature>
<dbReference type="GO" id="GO:0005216">
    <property type="term" value="F:monoatomic ion channel activity"/>
    <property type="evidence" value="ECO:0007669"/>
    <property type="project" value="InterPro"/>
</dbReference>
<dbReference type="EMBL" id="OX597817">
    <property type="protein sequence ID" value="CAI9720628.1"/>
    <property type="molecule type" value="Genomic_DNA"/>
</dbReference>
<evidence type="ECO:0000313" key="8">
    <source>
        <dbReference type="EMBL" id="CAI9720628.1"/>
    </source>
</evidence>
<dbReference type="PROSITE" id="PS50222">
    <property type="entry name" value="EF_HAND_2"/>
    <property type="match status" value="1"/>
</dbReference>
<feature type="transmembrane region" description="Helical" evidence="6">
    <location>
        <begin position="107"/>
        <end position="125"/>
    </location>
</feature>
<dbReference type="Proteomes" id="UP001162480">
    <property type="component" value="Chromosome 4"/>
</dbReference>
<evidence type="ECO:0000256" key="4">
    <source>
        <dbReference type="ARBA" id="ARBA00023136"/>
    </source>
</evidence>
<dbReference type="Gene3D" id="1.10.238.10">
    <property type="entry name" value="EF-hand"/>
    <property type="match status" value="1"/>
</dbReference>
<feature type="transmembrane region" description="Helical" evidence="6">
    <location>
        <begin position="507"/>
        <end position="525"/>
    </location>
</feature>
<keyword evidence="4 6" id="KW-0472">Membrane</keyword>
<feature type="transmembrane region" description="Helical" evidence="6">
    <location>
        <begin position="426"/>
        <end position="443"/>
    </location>
</feature>
<dbReference type="InterPro" id="IPR011992">
    <property type="entry name" value="EF-hand-dom_pair"/>
</dbReference>
<dbReference type="InterPro" id="IPR027359">
    <property type="entry name" value="Volt_channel_dom_sf"/>
</dbReference>
<dbReference type="Gene3D" id="1.10.287.70">
    <property type="match status" value="2"/>
</dbReference>
<evidence type="ECO:0000313" key="9">
    <source>
        <dbReference type="Proteomes" id="UP001162480"/>
    </source>
</evidence>
<protein>
    <submittedName>
        <fullName evidence="8">Pore calcium channel 1-like</fullName>
    </submittedName>
</protein>
<dbReference type="InterPro" id="IPR005821">
    <property type="entry name" value="Ion_trans_dom"/>
</dbReference>
<dbReference type="InterPro" id="IPR002048">
    <property type="entry name" value="EF_hand_dom"/>
</dbReference>
<feature type="transmembrane region" description="Helical" evidence="6">
    <location>
        <begin position="476"/>
        <end position="495"/>
    </location>
</feature>
<organism evidence="8 9">
    <name type="scientific">Octopus vulgaris</name>
    <name type="common">Common octopus</name>
    <dbReference type="NCBI Taxonomy" id="6645"/>
    <lineage>
        <taxon>Eukaryota</taxon>
        <taxon>Metazoa</taxon>
        <taxon>Spiralia</taxon>
        <taxon>Lophotrochozoa</taxon>
        <taxon>Mollusca</taxon>
        <taxon>Cephalopoda</taxon>
        <taxon>Coleoidea</taxon>
        <taxon>Octopodiformes</taxon>
        <taxon>Octopoda</taxon>
        <taxon>Incirrata</taxon>
        <taxon>Octopodidae</taxon>
        <taxon>Octopus</taxon>
    </lineage>
</organism>
<feature type="transmembrane region" description="Helical" evidence="6">
    <location>
        <begin position="83"/>
        <end position="101"/>
    </location>
</feature>
<comment type="subcellular location">
    <subcellularLocation>
        <location evidence="1">Membrane</location>
        <topology evidence="1">Multi-pass membrane protein</topology>
    </subcellularLocation>
</comment>
<dbReference type="GO" id="GO:0016020">
    <property type="term" value="C:membrane"/>
    <property type="evidence" value="ECO:0007669"/>
    <property type="project" value="UniProtKB-SubCell"/>
</dbReference>
<keyword evidence="2 6" id="KW-0812">Transmembrane</keyword>
<dbReference type="Gene3D" id="1.20.120.350">
    <property type="entry name" value="Voltage-gated potassium channels. Chain C"/>
    <property type="match status" value="1"/>
</dbReference>
<feature type="transmembrane region" description="Helical" evidence="6">
    <location>
        <begin position="546"/>
        <end position="570"/>
    </location>
</feature>
<evidence type="ECO:0000256" key="1">
    <source>
        <dbReference type="ARBA" id="ARBA00004141"/>
    </source>
</evidence>
<reference evidence="8" key="1">
    <citation type="submission" date="2023-08" db="EMBL/GenBank/DDBJ databases">
        <authorList>
            <person name="Alioto T."/>
            <person name="Alioto T."/>
            <person name="Gomez Garrido J."/>
        </authorList>
    </citation>
    <scope>NUCLEOTIDE SEQUENCE</scope>
</reference>
<feature type="transmembrane region" description="Helical" evidence="6">
    <location>
        <begin position="243"/>
        <end position="258"/>
    </location>
</feature>
<dbReference type="Pfam" id="PF00520">
    <property type="entry name" value="Ion_trans"/>
    <property type="match status" value="2"/>
</dbReference>
<feature type="transmembrane region" description="Helical" evidence="6">
    <location>
        <begin position="146"/>
        <end position="168"/>
    </location>
</feature>
<feature type="transmembrane region" description="Helical" evidence="6">
    <location>
        <begin position="644"/>
        <end position="671"/>
    </location>
</feature>
<feature type="region of interest" description="Disordered" evidence="5">
    <location>
        <begin position="700"/>
        <end position="738"/>
    </location>
</feature>
<evidence type="ECO:0000256" key="3">
    <source>
        <dbReference type="ARBA" id="ARBA00022989"/>
    </source>
</evidence>
<dbReference type="PANTHER" id="PTHR46726">
    <property type="entry name" value="TWO PORE CHANNEL 3"/>
    <property type="match status" value="1"/>
</dbReference>
<gene>
    <name evidence="8" type="ORF">OCTVUL_1B027688</name>
</gene>
<name>A0AA36AS15_OCTVU</name>
<feature type="compositionally biased region" description="Polar residues" evidence="5">
    <location>
        <begin position="726"/>
        <end position="738"/>
    </location>
</feature>